<dbReference type="Gene3D" id="1.10.470.10">
    <property type="entry name" value="Variant Surface Glycoprotein, subunit A, domain 2"/>
    <property type="match status" value="1"/>
</dbReference>
<comment type="subcellular location">
    <subcellularLocation>
        <location evidence="2">Cell membrane</location>
        <topology evidence="2">Lipid-anchor</topology>
        <topology evidence="2">GPI-anchor</topology>
    </subcellularLocation>
</comment>
<dbReference type="InterPro" id="IPR019609">
    <property type="entry name" value="Variant_surf_glycoprt_trypan_C"/>
</dbReference>
<feature type="non-terminal residue" evidence="11">
    <location>
        <position position="1"/>
    </location>
</feature>
<proteinExistence type="predicted"/>
<dbReference type="GO" id="GO:0098552">
    <property type="term" value="C:side of membrane"/>
    <property type="evidence" value="ECO:0007669"/>
    <property type="project" value="UniProtKB-KW"/>
</dbReference>
<feature type="domain" description="Trypanosome variant surface glycoprotein C-terminal" evidence="10">
    <location>
        <begin position="460"/>
        <end position="560"/>
    </location>
</feature>
<name>M4SW60_9TRYP</name>
<reference evidence="11" key="2">
    <citation type="journal article" date="2014" name="Mol. Biochem. Parasitol.">
        <title>Capturing the variant surface glycoprotein repertoire (the VSGnome) of Trypanosoma brucei Lister 427.</title>
        <authorList>
            <person name="Cross G.A."/>
            <person name="Kim H.S."/>
            <person name="Wickstead B."/>
        </authorList>
    </citation>
    <scope>NUCLEOTIDE SEQUENCE</scope>
    <source>
        <strain evidence="11">Lister 427</strain>
    </source>
</reference>
<feature type="domain" description="Trypanosome variant surface glycoprotein A-type N-terminal" evidence="9">
    <location>
        <begin position="77"/>
        <end position="426"/>
    </location>
</feature>
<dbReference type="VEuPathDB" id="TriTrypDB:Tb1125.Tb10.v4.0163"/>
<dbReference type="Gene3D" id="3.30.1680.40">
    <property type="match status" value="1"/>
</dbReference>
<feature type="region of interest" description="Disordered" evidence="8">
    <location>
        <begin position="499"/>
        <end position="526"/>
    </location>
</feature>
<keyword evidence="6" id="KW-0325">Glycoprotein</keyword>
<evidence type="ECO:0000256" key="6">
    <source>
        <dbReference type="ARBA" id="ARBA00023180"/>
    </source>
</evidence>
<dbReference type="InterPro" id="IPR001812">
    <property type="entry name" value="Trypano_VSG_A_N_dom"/>
</dbReference>
<sequence>INTVPYYIYKITTNSSTTTLLHRLRHQPTILDITDLLGQPEAATKRRSYVANDQDFARKDKKRCIGVRIPLFFNTNTSKQSEGAGHGGLSNTAWEPICAVLTELGQVTGGVHHETKQMLNHIQTLQKASVRARIYAAKNQYSSLARKALTLKAYYATQAAGSLKRYESTIVGSHVAAIATTSYLKGRIDDFMALLDSVRGTNNVCLLQAQNSNTAATREEDTLGGKVCKLTAPDTKALPYSAKLVTPDGYENLLHGANSGNNIAPAAATGHCNILLYHEATGWTNNNGNGQRPTAMAGISSFSDKTDLTNTGSGKTKAWKDAHAQITNLKSADNSGFINQTGKPSERGELKGLLALNLDDGSIADPTKISAEIKKIFEDDTPEKIRETEDAISREKIPTKTAGLHADKMLGEIEDIEQLEKLQYYYDVELLKNMQSLKKQLEEAQKPKQQQPTADKDKVCTEEGDDKDKCDTLEKQGCVFNQTGETNKKCNFHAKKAAEQETQATGTGDNKKEEKCTGKSQTECGKDQNCKWENNACKDSSFLLNKQFAMIVSAAFMALLF</sequence>
<evidence type="ECO:0000259" key="10">
    <source>
        <dbReference type="Pfam" id="PF10659"/>
    </source>
</evidence>
<dbReference type="SUPFAM" id="SSF58087">
    <property type="entry name" value="Variant surface glycoprotein (N-terminal domain)"/>
    <property type="match status" value="1"/>
</dbReference>
<accession>M4SW60</accession>
<keyword evidence="4" id="KW-0336">GPI-anchor</keyword>
<dbReference type="AlphaFoldDB" id="M4SW60"/>
<dbReference type="EMBL" id="KC611551">
    <property type="protein sequence ID" value="AGH58982.1"/>
    <property type="molecule type" value="Genomic_DNA"/>
</dbReference>
<evidence type="ECO:0000259" key="9">
    <source>
        <dbReference type="Pfam" id="PF00913"/>
    </source>
</evidence>
<dbReference type="VEuPathDB" id="TriTrypDB:Tb427_000474700"/>
<evidence type="ECO:0000313" key="11">
    <source>
        <dbReference type="EMBL" id="AGH58982.1"/>
    </source>
</evidence>
<keyword evidence="3" id="KW-1003">Cell membrane</keyword>
<feature type="region of interest" description="Disordered" evidence="8">
    <location>
        <begin position="442"/>
        <end position="461"/>
    </location>
</feature>
<evidence type="ECO:0000256" key="8">
    <source>
        <dbReference type="SAM" id="MobiDB-lite"/>
    </source>
</evidence>
<keyword evidence="5" id="KW-0472">Membrane</keyword>
<dbReference type="Pfam" id="PF10659">
    <property type="entry name" value="Trypan_glycop_C"/>
    <property type="match status" value="1"/>
</dbReference>
<reference evidence="11" key="1">
    <citation type="submission" date="2013-02" db="EMBL/GenBank/DDBJ databases">
        <authorList>
            <person name="Cross G.A.M."/>
            <person name="Kim H.-S."/>
            <person name="Wickstead B."/>
        </authorList>
    </citation>
    <scope>NUCLEOTIDE SEQUENCE</scope>
    <source>
        <strain evidence="11">Lister 427</strain>
    </source>
</reference>
<evidence type="ECO:0000256" key="2">
    <source>
        <dbReference type="ARBA" id="ARBA00004609"/>
    </source>
</evidence>
<evidence type="ECO:0000256" key="4">
    <source>
        <dbReference type="ARBA" id="ARBA00022622"/>
    </source>
</evidence>
<dbReference type="Gene3D" id="3.90.150.10">
    <property type="entry name" value="Variant Surface Glycoprotein, subunit A domain 1"/>
    <property type="match status" value="1"/>
</dbReference>
<evidence type="ECO:0000256" key="3">
    <source>
        <dbReference type="ARBA" id="ARBA00022475"/>
    </source>
</evidence>
<evidence type="ECO:0000256" key="1">
    <source>
        <dbReference type="ARBA" id="ARBA00002523"/>
    </source>
</evidence>
<dbReference type="VEuPathDB" id="TriTrypDB:Tb10.v4.0163"/>
<dbReference type="GO" id="GO:0042783">
    <property type="term" value="P:symbiont-mediated evasion of host immune response"/>
    <property type="evidence" value="ECO:0007669"/>
    <property type="project" value="InterPro"/>
</dbReference>
<comment type="function">
    <text evidence="1">VSG forms a coat on the surface of the parasite. The trypanosome evades the immune response of the host by expressing a series of antigenically distinct VSGs from an estimated 1000 VSG genes.</text>
</comment>
<organism evidence="11">
    <name type="scientific">Trypanosoma brucei</name>
    <dbReference type="NCBI Taxonomy" id="5691"/>
    <lineage>
        <taxon>Eukaryota</taxon>
        <taxon>Discoba</taxon>
        <taxon>Euglenozoa</taxon>
        <taxon>Kinetoplastea</taxon>
        <taxon>Metakinetoplastina</taxon>
        <taxon>Trypanosomatida</taxon>
        <taxon>Trypanosomatidae</taxon>
        <taxon>Trypanosoma</taxon>
    </lineage>
</organism>
<protein>
    <submittedName>
        <fullName evidence="11">Variant surface glycoprotein 2264</fullName>
    </submittedName>
</protein>
<evidence type="ECO:0000256" key="5">
    <source>
        <dbReference type="ARBA" id="ARBA00023136"/>
    </source>
</evidence>
<dbReference type="Pfam" id="PF00913">
    <property type="entry name" value="Trypan_glycop"/>
    <property type="match status" value="1"/>
</dbReference>
<dbReference type="GO" id="GO:0005886">
    <property type="term" value="C:plasma membrane"/>
    <property type="evidence" value="ECO:0007669"/>
    <property type="project" value="UniProtKB-SubCell"/>
</dbReference>
<evidence type="ECO:0000256" key="7">
    <source>
        <dbReference type="ARBA" id="ARBA00023288"/>
    </source>
</evidence>
<keyword evidence="7" id="KW-0449">Lipoprotein</keyword>